<sequence length="96" mass="11105">MSGERPRRLVRCGEQPGDASLIYALGRLYLQQGQAWLPWTADLTWPWVVFCCSRQFVLERLTVVDQEYFIIDEYGVTICMAEKGERLCGDIVTSWL</sequence>
<reference evidence="1 2" key="1">
    <citation type="submission" date="2016-08" db="EMBL/GenBank/DDBJ databases">
        <title>Genome-based comparison of Moorella thermoacetic strains.</title>
        <authorList>
            <person name="Poehlein A."/>
            <person name="Bengelsdorf F.R."/>
            <person name="Esser C."/>
            <person name="Duerre P."/>
            <person name="Daniel R."/>
        </authorList>
    </citation>
    <scope>NUCLEOTIDE SEQUENCE [LARGE SCALE GENOMIC DNA]</scope>
    <source>
        <strain evidence="1 2">DSM 11768</strain>
    </source>
</reference>
<evidence type="ECO:0000313" key="1">
    <source>
        <dbReference type="EMBL" id="OIQ08635.1"/>
    </source>
</evidence>
<organism evidence="1 2">
    <name type="scientific">Neomoorella thermoacetica</name>
    <name type="common">Clostridium thermoaceticum</name>
    <dbReference type="NCBI Taxonomy" id="1525"/>
    <lineage>
        <taxon>Bacteria</taxon>
        <taxon>Bacillati</taxon>
        <taxon>Bacillota</taxon>
        <taxon>Clostridia</taxon>
        <taxon>Neomoorellales</taxon>
        <taxon>Neomoorellaceae</taxon>
        <taxon>Neomoorella</taxon>
    </lineage>
</organism>
<dbReference type="RefSeq" id="WP_143106780.1">
    <property type="nucleotide sequence ID" value="NZ_MIHH01000009.1"/>
</dbReference>
<evidence type="ECO:0000313" key="2">
    <source>
        <dbReference type="Proteomes" id="UP000182743"/>
    </source>
</evidence>
<protein>
    <submittedName>
        <fullName evidence="1">Uncharacterized protein</fullName>
    </submittedName>
</protein>
<name>A0A1J5JPI1_NEOTH</name>
<dbReference type="EMBL" id="MIHH01000009">
    <property type="protein sequence ID" value="OIQ08635.1"/>
    <property type="molecule type" value="Genomic_DNA"/>
</dbReference>
<gene>
    <name evidence="1" type="ORF">MOOR_17830</name>
</gene>
<accession>A0A1J5JPI1</accession>
<comment type="caution">
    <text evidence="1">The sequence shown here is derived from an EMBL/GenBank/DDBJ whole genome shotgun (WGS) entry which is preliminary data.</text>
</comment>
<dbReference type="AlphaFoldDB" id="A0A1J5JPI1"/>
<dbReference type="Proteomes" id="UP000182743">
    <property type="component" value="Unassembled WGS sequence"/>
</dbReference>
<proteinExistence type="predicted"/>